<reference evidence="4 5" key="1">
    <citation type="submission" date="2020-07" db="EMBL/GenBank/DDBJ databases">
        <title>Sequencing the genomes of 1000 actinobacteria strains.</title>
        <authorList>
            <person name="Klenk H.-P."/>
        </authorList>
    </citation>
    <scope>NUCLEOTIDE SEQUENCE [LARGE SCALE GENOMIC DNA]</scope>
    <source>
        <strain evidence="4 5">DSM 18448</strain>
    </source>
</reference>
<dbReference type="Gene3D" id="3.50.50.60">
    <property type="entry name" value="FAD/NAD(P)-binding domain"/>
    <property type="match status" value="1"/>
</dbReference>
<dbReference type="SUPFAM" id="SSF51905">
    <property type="entry name" value="FAD/NAD(P)-binding domain"/>
    <property type="match status" value="1"/>
</dbReference>
<evidence type="ECO:0000313" key="4">
    <source>
        <dbReference type="EMBL" id="NYH93270.1"/>
    </source>
</evidence>
<dbReference type="PRINTS" id="PR00420">
    <property type="entry name" value="RNGMNOXGNASE"/>
</dbReference>
<comment type="caution">
    <text evidence="4">The sequence shown here is derived from an EMBL/GenBank/DDBJ whole genome shotgun (WGS) entry which is preliminary data.</text>
</comment>
<accession>A0A852ZWD0</accession>
<dbReference type="PANTHER" id="PTHR13789">
    <property type="entry name" value="MONOOXYGENASE"/>
    <property type="match status" value="1"/>
</dbReference>
<dbReference type="Pfam" id="PF01494">
    <property type="entry name" value="FAD_binding_3"/>
    <property type="match status" value="1"/>
</dbReference>
<dbReference type="Proteomes" id="UP000579605">
    <property type="component" value="Unassembled WGS sequence"/>
</dbReference>
<sequence length="406" mass="43014">MTSTRTALVIGGGIAGPATAMALTKAGIETTIYEARPDGADGNGVMLTLATNGIDALRAIDADRPAIAAGFPTPGITLRTHTGKRLGLTATGGALADGTLSHTIRRADLYQALHRQALARGIQVVHGKRLVGATTTLAGVRAAFADGTSAEADILVGCDGIHSTVRRLIDPTAPAPSYAGLLTTGGYASGVTVPTAPGDYEMIFGKRAFFGYAVAPDGQVWWFVNLPRKTEPALGEVEAMGAEDWRRTFAELYADDASPAFELIAATEKFAPMTPIHTYPHLARWYSDRMVVVGDAAHAPSPTSGQGASLSIEDAVVLATALRDLDAPTTAFRHFEAVRRPRVEKIIKAAARINNNKAPGLLGRFMRDLMLPPILRATANAKSVREVYEHHLDWQTPTESTTGVTR</sequence>
<keyword evidence="5" id="KW-1185">Reference proteome</keyword>
<protein>
    <submittedName>
        <fullName evidence="4">2-polyprenyl-6-methoxyphenol hydroxylase-like FAD-dependent oxidoreductase</fullName>
    </submittedName>
</protein>
<dbReference type="InterPro" id="IPR036188">
    <property type="entry name" value="FAD/NAD-bd_sf"/>
</dbReference>
<evidence type="ECO:0000313" key="5">
    <source>
        <dbReference type="Proteomes" id="UP000579605"/>
    </source>
</evidence>
<gene>
    <name evidence="4" type="ORF">F4554_005908</name>
</gene>
<dbReference type="InterPro" id="IPR050493">
    <property type="entry name" value="FAD-dep_Monooxygenase_BioMet"/>
</dbReference>
<organism evidence="4 5">
    <name type="scientific">Actinopolymorpha rutila</name>
    <dbReference type="NCBI Taxonomy" id="446787"/>
    <lineage>
        <taxon>Bacteria</taxon>
        <taxon>Bacillati</taxon>
        <taxon>Actinomycetota</taxon>
        <taxon>Actinomycetes</taxon>
        <taxon>Propionibacteriales</taxon>
        <taxon>Actinopolymorphaceae</taxon>
        <taxon>Actinopolymorpha</taxon>
    </lineage>
</organism>
<dbReference type="EMBL" id="JACBZH010000001">
    <property type="protein sequence ID" value="NYH93270.1"/>
    <property type="molecule type" value="Genomic_DNA"/>
</dbReference>
<evidence type="ECO:0000256" key="2">
    <source>
        <dbReference type="ARBA" id="ARBA00023033"/>
    </source>
</evidence>
<evidence type="ECO:0000256" key="1">
    <source>
        <dbReference type="ARBA" id="ARBA00023002"/>
    </source>
</evidence>
<dbReference type="PANTHER" id="PTHR13789:SF309">
    <property type="entry name" value="PUTATIVE (AFU_ORTHOLOGUE AFUA_6G14510)-RELATED"/>
    <property type="match status" value="1"/>
</dbReference>
<evidence type="ECO:0000259" key="3">
    <source>
        <dbReference type="Pfam" id="PF01494"/>
    </source>
</evidence>
<dbReference type="GO" id="GO:0071949">
    <property type="term" value="F:FAD binding"/>
    <property type="evidence" value="ECO:0007669"/>
    <property type="project" value="InterPro"/>
</dbReference>
<dbReference type="RefSeq" id="WP_179790819.1">
    <property type="nucleotide sequence ID" value="NZ_BAAARR010000045.1"/>
</dbReference>
<dbReference type="InterPro" id="IPR002938">
    <property type="entry name" value="FAD-bd"/>
</dbReference>
<feature type="domain" description="FAD-binding" evidence="3">
    <location>
        <begin position="7"/>
        <end position="348"/>
    </location>
</feature>
<keyword evidence="1" id="KW-0560">Oxidoreductase</keyword>
<dbReference type="AlphaFoldDB" id="A0A852ZWD0"/>
<name>A0A852ZWD0_9ACTN</name>
<dbReference type="GO" id="GO:0004497">
    <property type="term" value="F:monooxygenase activity"/>
    <property type="evidence" value="ECO:0007669"/>
    <property type="project" value="UniProtKB-KW"/>
</dbReference>
<keyword evidence="2" id="KW-0503">Monooxygenase</keyword>
<proteinExistence type="predicted"/>